<protein>
    <submittedName>
        <fullName evidence="7">ABC transporter ATP-binding protein</fullName>
    </submittedName>
</protein>
<dbReference type="STRING" id="1117702.AQZ52_13540"/>
<dbReference type="GO" id="GO:0015421">
    <property type="term" value="F:ABC-type oligopeptide transporter activity"/>
    <property type="evidence" value="ECO:0007669"/>
    <property type="project" value="TreeGrafter"/>
</dbReference>
<sequence length="565" mass="61228">MAGPARVELRDAIRWLAEIIGPDAGYLRLAAVYGIAIGLLSLATPISVQLLINSVAYTALPAPLWTLAGLLFVLLLVVALLSTLRVYVMTLFERRLFARIVAEITIRAVHARDPFFGDARRADLFNRFFDLAVVQKSVPSLVIGGFTIMLQSAVGLIVTSFYHPFFLAFNVVLLLALLVIWLLWSRGSMTNAVALSHAKHDTARWLESVGGSNGFYKSSRHVGFAMDRSEAMTANYIARHKAYFRYSFAQTLAFFMLYAFASAALLALGGNLILAGELTIGQLVGAELILSGVFYGVGQLGWYLDTFYDLVASCEELSLLYGIAQEKLPAASTRGPRDGAIALRDVKLGETHLNFSLAAGERLVTVPEPGVERTLSMLLKRHVAPEHGLVTVGGSDLGGLNMYMLRSDVIVLDRPTIVEVTIREYLNLAISDLTPASILDAVDAVGLSERIASLPEGLDTPLASSGWPLTVGEVMELKLANALLACPKVLVLAPVFDVMPPAQLYGVLERLKAAGTTVLLCTARPGSFALDGWLWLGRQEQIRFASAAELQAHIKDREASRALSA</sequence>
<evidence type="ECO:0000256" key="3">
    <source>
        <dbReference type="ARBA" id="ARBA00022989"/>
    </source>
</evidence>
<feature type="transmembrane region" description="Helical" evidence="5">
    <location>
        <begin position="141"/>
        <end position="159"/>
    </location>
</feature>
<evidence type="ECO:0000256" key="1">
    <source>
        <dbReference type="ARBA" id="ARBA00004651"/>
    </source>
</evidence>
<keyword evidence="4 5" id="KW-0472">Membrane</keyword>
<comment type="caution">
    <text evidence="7">The sequence shown here is derived from an EMBL/GenBank/DDBJ whole genome shotgun (WGS) entry which is preliminary data.</text>
</comment>
<proteinExistence type="predicted"/>
<evidence type="ECO:0000313" key="8">
    <source>
        <dbReference type="Proteomes" id="UP000058012"/>
    </source>
</evidence>
<dbReference type="GO" id="GO:0005886">
    <property type="term" value="C:plasma membrane"/>
    <property type="evidence" value="ECO:0007669"/>
    <property type="project" value="UniProtKB-SubCell"/>
</dbReference>
<dbReference type="InterPro" id="IPR011527">
    <property type="entry name" value="ABC1_TM_dom"/>
</dbReference>
<keyword evidence="3 5" id="KW-1133">Transmembrane helix</keyword>
<keyword evidence="8" id="KW-1185">Reference proteome</keyword>
<dbReference type="PANTHER" id="PTHR43394:SF4">
    <property type="entry name" value="TOXIN SECRETION ABC TRANSPORTER ATP-BINDING PROTEIN"/>
    <property type="match status" value="1"/>
</dbReference>
<dbReference type="RefSeq" id="WP_067911706.1">
    <property type="nucleotide sequence ID" value="NZ_KQ954245.1"/>
</dbReference>
<dbReference type="GO" id="GO:0005524">
    <property type="term" value="F:ATP binding"/>
    <property type="evidence" value="ECO:0007669"/>
    <property type="project" value="UniProtKB-KW"/>
</dbReference>
<dbReference type="InterPro" id="IPR027417">
    <property type="entry name" value="P-loop_NTPase"/>
</dbReference>
<feature type="domain" description="ABC transmembrane type-1" evidence="6">
    <location>
        <begin position="29"/>
        <end position="309"/>
    </location>
</feature>
<evidence type="ECO:0000313" key="7">
    <source>
        <dbReference type="EMBL" id="KUR70845.1"/>
    </source>
</evidence>
<dbReference type="Gene3D" id="1.20.1560.10">
    <property type="entry name" value="ABC transporter type 1, transmembrane domain"/>
    <property type="match status" value="1"/>
</dbReference>
<feature type="transmembrane region" description="Helical" evidence="5">
    <location>
        <begin position="64"/>
        <end position="88"/>
    </location>
</feature>
<evidence type="ECO:0000256" key="4">
    <source>
        <dbReference type="ARBA" id="ARBA00023136"/>
    </source>
</evidence>
<evidence type="ECO:0000256" key="5">
    <source>
        <dbReference type="SAM" id="Phobius"/>
    </source>
</evidence>
<keyword evidence="2 5" id="KW-0812">Transmembrane</keyword>
<dbReference type="PROSITE" id="PS50929">
    <property type="entry name" value="ABC_TM1F"/>
    <property type="match status" value="1"/>
</dbReference>
<dbReference type="InterPro" id="IPR039421">
    <property type="entry name" value="Type_1_exporter"/>
</dbReference>
<feature type="transmembrane region" description="Helical" evidence="5">
    <location>
        <begin position="30"/>
        <end position="52"/>
    </location>
</feature>
<keyword evidence="7" id="KW-0067">ATP-binding</keyword>
<evidence type="ECO:0000259" key="6">
    <source>
        <dbReference type="PROSITE" id="PS50929"/>
    </source>
</evidence>
<gene>
    <name evidence="7" type="ORF">AQZ52_13540</name>
</gene>
<dbReference type="OrthoDB" id="311344at2"/>
<organism evidence="7 8">
    <name type="scientific">Novosphingobium fuchskuhlense</name>
    <dbReference type="NCBI Taxonomy" id="1117702"/>
    <lineage>
        <taxon>Bacteria</taxon>
        <taxon>Pseudomonadati</taxon>
        <taxon>Pseudomonadota</taxon>
        <taxon>Alphaproteobacteria</taxon>
        <taxon>Sphingomonadales</taxon>
        <taxon>Sphingomonadaceae</taxon>
        <taxon>Novosphingobium</taxon>
    </lineage>
</organism>
<dbReference type="PANTHER" id="PTHR43394">
    <property type="entry name" value="ATP-DEPENDENT PERMEASE MDL1, MITOCHONDRIAL"/>
    <property type="match status" value="1"/>
</dbReference>
<dbReference type="InterPro" id="IPR036640">
    <property type="entry name" value="ABC1_TM_sf"/>
</dbReference>
<comment type="subcellular location">
    <subcellularLocation>
        <location evidence="1">Cell membrane</location>
        <topology evidence="1">Multi-pass membrane protein</topology>
    </subcellularLocation>
</comment>
<keyword evidence="7" id="KW-0547">Nucleotide-binding</keyword>
<feature type="transmembrane region" description="Helical" evidence="5">
    <location>
        <begin position="165"/>
        <end position="184"/>
    </location>
</feature>
<reference evidence="7 8" key="1">
    <citation type="submission" date="2015-10" db="EMBL/GenBank/DDBJ databases">
        <title>Draft genome sequence of Novosphingobium fuchskuhlense DSM 25065 isolated from a surface water sample of the southwest basin of Lake Grosse Fuchskuhle.</title>
        <authorList>
            <person name="Ruckert C."/>
            <person name="Winkler A."/>
            <person name="Glaeser J."/>
            <person name="Grossart H.-P."/>
            <person name="Kalinowski J."/>
            <person name="Glaeser S."/>
        </authorList>
    </citation>
    <scope>NUCLEOTIDE SEQUENCE [LARGE SCALE GENOMIC DNA]</scope>
    <source>
        <strain evidence="7 8">FNE08-7</strain>
    </source>
</reference>
<evidence type="ECO:0000256" key="2">
    <source>
        <dbReference type="ARBA" id="ARBA00022692"/>
    </source>
</evidence>
<feature type="transmembrane region" description="Helical" evidence="5">
    <location>
        <begin position="251"/>
        <end position="274"/>
    </location>
</feature>
<dbReference type="Gene3D" id="3.40.50.300">
    <property type="entry name" value="P-loop containing nucleotide triphosphate hydrolases"/>
    <property type="match status" value="1"/>
</dbReference>
<dbReference type="Proteomes" id="UP000058012">
    <property type="component" value="Unassembled WGS sequence"/>
</dbReference>
<name>A0A117UU07_9SPHN</name>
<dbReference type="SUPFAM" id="SSF90123">
    <property type="entry name" value="ABC transporter transmembrane region"/>
    <property type="match status" value="1"/>
</dbReference>
<accession>A0A117UU07</accession>
<dbReference type="SUPFAM" id="SSF52540">
    <property type="entry name" value="P-loop containing nucleoside triphosphate hydrolases"/>
    <property type="match status" value="1"/>
</dbReference>
<dbReference type="EMBL" id="LLZS01000008">
    <property type="protein sequence ID" value="KUR70845.1"/>
    <property type="molecule type" value="Genomic_DNA"/>
</dbReference>
<dbReference type="AlphaFoldDB" id="A0A117UU07"/>